<organism evidence="11 12">
    <name type="scientific">Lithospermum erythrorhizon</name>
    <name type="common">Purple gromwell</name>
    <name type="synonym">Lithospermum officinale var. erythrorhizon</name>
    <dbReference type="NCBI Taxonomy" id="34254"/>
    <lineage>
        <taxon>Eukaryota</taxon>
        <taxon>Viridiplantae</taxon>
        <taxon>Streptophyta</taxon>
        <taxon>Embryophyta</taxon>
        <taxon>Tracheophyta</taxon>
        <taxon>Spermatophyta</taxon>
        <taxon>Magnoliopsida</taxon>
        <taxon>eudicotyledons</taxon>
        <taxon>Gunneridae</taxon>
        <taxon>Pentapetalae</taxon>
        <taxon>asterids</taxon>
        <taxon>lamiids</taxon>
        <taxon>Boraginales</taxon>
        <taxon>Boraginaceae</taxon>
        <taxon>Boraginoideae</taxon>
        <taxon>Lithospermeae</taxon>
        <taxon>Lithospermum</taxon>
    </lineage>
</organism>
<dbReference type="InterPro" id="IPR036955">
    <property type="entry name" value="AP2/ERF_dom_sf"/>
</dbReference>
<evidence type="ECO:0000256" key="4">
    <source>
        <dbReference type="ARBA" id="ARBA00023015"/>
    </source>
</evidence>
<protein>
    <submittedName>
        <fullName evidence="11">DNA-binding transcription factor</fullName>
    </submittedName>
</protein>
<dbReference type="Pfam" id="PF00847">
    <property type="entry name" value="AP2"/>
    <property type="match status" value="1"/>
</dbReference>
<keyword evidence="7" id="KW-0804">Transcription</keyword>
<evidence type="ECO:0000256" key="6">
    <source>
        <dbReference type="ARBA" id="ARBA00023159"/>
    </source>
</evidence>
<dbReference type="FunFam" id="3.30.730.10:FF:000001">
    <property type="entry name" value="Ethylene-responsive transcription factor 2"/>
    <property type="match status" value="1"/>
</dbReference>
<dbReference type="GO" id="GO:0009873">
    <property type="term" value="P:ethylene-activated signaling pathway"/>
    <property type="evidence" value="ECO:0007669"/>
    <property type="project" value="UniProtKB-KW"/>
</dbReference>
<evidence type="ECO:0000313" key="11">
    <source>
        <dbReference type="EMBL" id="GAA0166327.1"/>
    </source>
</evidence>
<dbReference type="CDD" id="cd00018">
    <property type="entry name" value="AP2"/>
    <property type="match status" value="1"/>
</dbReference>
<dbReference type="EMBL" id="BAABME010005688">
    <property type="protein sequence ID" value="GAA0166327.1"/>
    <property type="molecule type" value="Genomic_DNA"/>
</dbReference>
<evidence type="ECO:0000256" key="9">
    <source>
        <dbReference type="SAM" id="MobiDB-lite"/>
    </source>
</evidence>
<keyword evidence="5 11" id="KW-0238">DNA-binding</keyword>
<keyword evidence="2" id="KW-0936">Ethylene signaling pathway</keyword>
<dbReference type="AlphaFoldDB" id="A0AAV3QQG2"/>
<accession>A0AAV3QQG2</accession>
<comment type="caution">
    <text evidence="11">The sequence shown here is derived from an EMBL/GenBank/DDBJ whole genome shotgun (WGS) entry which is preliminary data.</text>
</comment>
<keyword evidence="4" id="KW-0805">Transcription regulation</keyword>
<dbReference type="PANTHER" id="PTHR31190">
    <property type="entry name" value="DNA-BINDING DOMAIN"/>
    <property type="match status" value="1"/>
</dbReference>
<evidence type="ECO:0000259" key="10">
    <source>
        <dbReference type="PROSITE" id="PS51032"/>
    </source>
</evidence>
<gene>
    <name evidence="11" type="ORF">LIER_21505</name>
</gene>
<evidence type="ECO:0000256" key="2">
    <source>
        <dbReference type="ARBA" id="ARBA00022745"/>
    </source>
</evidence>
<comment type="subcellular location">
    <subcellularLocation>
        <location evidence="1">Nucleus</location>
    </subcellularLocation>
</comment>
<dbReference type="InterPro" id="IPR016177">
    <property type="entry name" value="DNA-bd_dom_sf"/>
</dbReference>
<dbReference type="SMART" id="SM00380">
    <property type="entry name" value="AP2"/>
    <property type="match status" value="1"/>
</dbReference>
<dbReference type="InterPro" id="IPR044808">
    <property type="entry name" value="ERF_plant"/>
</dbReference>
<dbReference type="InterPro" id="IPR001471">
    <property type="entry name" value="AP2/ERF_dom"/>
</dbReference>
<dbReference type="SUPFAM" id="SSF54171">
    <property type="entry name" value="DNA-binding domain"/>
    <property type="match status" value="1"/>
</dbReference>
<dbReference type="GO" id="GO:0006952">
    <property type="term" value="P:defense response"/>
    <property type="evidence" value="ECO:0007669"/>
    <property type="project" value="UniProtKB-KW"/>
</dbReference>
<evidence type="ECO:0000313" key="12">
    <source>
        <dbReference type="Proteomes" id="UP001454036"/>
    </source>
</evidence>
<keyword evidence="3" id="KW-0611">Plant defense</keyword>
<feature type="region of interest" description="Disordered" evidence="9">
    <location>
        <begin position="220"/>
        <end position="246"/>
    </location>
</feature>
<dbReference type="GO" id="GO:0003700">
    <property type="term" value="F:DNA-binding transcription factor activity"/>
    <property type="evidence" value="ECO:0007669"/>
    <property type="project" value="InterPro"/>
</dbReference>
<keyword evidence="8" id="KW-0539">Nucleus</keyword>
<dbReference type="Proteomes" id="UP001454036">
    <property type="component" value="Unassembled WGS sequence"/>
</dbReference>
<feature type="domain" description="AP2/ERF" evidence="10">
    <location>
        <begin position="152"/>
        <end position="210"/>
    </location>
</feature>
<dbReference type="PRINTS" id="PR00367">
    <property type="entry name" value="ETHRSPELEMNT"/>
</dbReference>
<keyword evidence="6" id="KW-0010">Activator</keyword>
<name>A0AAV3QQG2_LITER</name>
<dbReference type="GO" id="GO:0000976">
    <property type="term" value="F:transcription cis-regulatory region binding"/>
    <property type="evidence" value="ECO:0007669"/>
    <property type="project" value="UniProtKB-ARBA"/>
</dbReference>
<evidence type="ECO:0000256" key="1">
    <source>
        <dbReference type="ARBA" id="ARBA00004123"/>
    </source>
</evidence>
<sequence>MASCNENSTLESIKEHLFDEFFFIENYTSPSFNLSSSSSSCSSLEKQVSQTLSSSSSIVSELTSSDFEFCTNFNDPQIFPTNKSSIEFETTPQIIFQDNSPKQATSSLKQRKPALNKISIPQASSSIITEWSKQNNSVQSAKVEDVSDEKRHYRGVRQRPWGKFAAEIRDPNRKGTRIWLGTFDTAIEAAKAYDNAAFKLRGSKAILNFPLEIGKSKNDEKEDGFSCGVKRGRNEQVGNENKGKKMNKVKGGKVVEVCPVSVGPLTPSSWKSVWDCADVKGIFEVPPLSPMSPHPSLGYSQVMVI</sequence>
<dbReference type="Gene3D" id="3.30.730.10">
    <property type="entry name" value="AP2/ERF domain"/>
    <property type="match status" value="1"/>
</dbReference>
<dbReference type="GO" id="GO:0005634">
    <property type="term" value="C:nucleus"/>
    <property type="evidence" value="ECO:0007669"/>
    <property type="project" value="UniProtKB-SubCell"/>
</dbReference>
<evidence type="ECO:0000256" key="3">
    <source>
        <dbReference type="ARBA" id="ARBA00022821"/>
    </source>
</evidence>
<evidence type="ECO:0000256" key="8">
    <source>
        <dbReference type="ARBA" id="ARBA00023242"/>
    </source>
</evidence>
<dbReference type="PANTHER" id="PTHR31190:SF499">
    <property type="entry name" value="ETHYLENE-RESPONSIVE TRANSCRIPTION FACTOR ERF105"/>
    <property type="match status" value="1"/>
</dbReference>
<proteinExistence type="predicted"/>
<evidence type="ECO:0000256" key="5">
    <source>
        <dbReference type="ARBA" id="ARBA00023125"/>
    </source>
</evidence>
<dbReference type="PROSITE" id="PS51032">
    <property type="entry name" value="AP2_ERF"/>
    <property type="match status" value="1"/>
</dbReference>
<reference evidence="11 12" key="1">
    <citation type="submission" date="2024-01" db="EMBL/GenBank/DDBJ databases">
        <title>The complete chloroplast genome sequence of Lithospermum erythrorhizon: insights into the phylogenetic relationship among Boraginaceae species and the maternal lineages of purple gromwells.</title>
        <authorList>
            <person name="Okada T."/>
            <person name="Watanabe K."/>
        </authorList>
    </citation>
    <scope>NUCLEOTIDE SEQUENCE [LARGE SCALE GENOMIC DNA]</scope>
</reference>
<evidence type="ECO:0000256" key="7">
    <source>
        <dbReference type="ARBA" id="ARBA00023163"/>
    </source>
</evidence>
<keyword evidence="12" id="KW-1185">Reference proteome</keyword>